<dbReference type="AlphaFoldDB" id="A0A239PT29"/>
<feature type="domain" description="N-acetyltransferase" evidence="1">
    <location>
        <begin position="1"/>
        <end position="133"/>
    </location>
</feature>
<name>A0A239PT29_9RHOB</name>
<dbReference type="GO" id="GO:0016747">
    <property type="term" value="F:acyltransferase activity, transferring groups other than amino-acyl groups"/>
    <property type="evidence" value="ECO:0007669"/>
    <property type="project" value="InterPro"/>
</dbReference>
<gene>
    <name evidence="2" type="ORF">SAMN05444959_10438</name>
</gene>
<sequence>MTPEDLARLHQRCFDNTPRPWSTDEFSGLLASAGVFLLTRAHGFLLGRAIAGEAELLTLAVDPGHRRMGAGAALTTEFAVAARDLGAETGFLEVAADNIGARALYRRLGWIEAGTRRGYYGAGLDALTLRLEL</sequence>
<keyword evidence="2" id="KW-0808">Transferase</keyword>
<dbReference type="Pfam" id="PF00583">
    <property type="entry name" value="Acetyltransf_1"/>
    <property type="match status" value="1"/>
</dbReference>
<evidence type="ECO:0000313" key="2">
    <source>
        <dbReference type="EMBL" id="SNT72867.1"/>
    </source>
</evidence>
<dbReference type="CDD" id="cd04301">
    <property type="entry name" value="NAT_SF"/>
    <property type="match status" value="1"/>
</dbReference>
<dbReference type="InterPro" id="IPR000182">
    <property type="entry name" value="GNAT_dom"/>
</dbReference>
<evidence type="ECO:0000259" key="1">
    <source>
        <dbReference type="PROSITE" id="PS51186"/>
    </source>
</evidence>
<evidence type="ECO:0000313" key="3">
    <source>
        <dbReference type="Proteomes" id="UP000198307"/>
    </source>
</evidence>
<dbReference type="InterPro" id="IPR016181">
    <property type="entry name" value="Acyl_CoA_acyltransferase"/>
</dbReference>
<dbReference type="RefSeq" id="WP_089343664.1">
    <property type="nucleotide sequence ID" value="NZ_CP067129.1"/>
</dbReference>
<dbReference type="Proteomes" id="UP000198307">
    <property type="component" value="Unassembled WGS sequence"/>
</dbReference>
<proteinExistence type="predicted"/>
<dbReference type="EMBL" id="FZQB01000004">
    <property type="protein sequence ID" value="SNT72867.1"/>
    <property type="molecule type" value="Genomic_DNA"/>
</dbReference>
<protein>
    <submittedName>
        <fullName evidence="2">Ribosomal-protein-alanine N-acetyltransferase</fullName>
    </submittedName>
</protein>
<dbReference type="OrthoDB" id="9804026at2"/>
<organism evidence="2 3">
    <name type="scientific">Paracoccus seriniphilus</name>
    <dbReference type="NCBI Taxonomy" id="184748"/>
    <lineage>
        <taxon>Bacteria</taxon>
        <taxon>Pseudomonadati</taxon>
        <taxon>Pseudomonadota</taxon>
        <taxon>Alphaproteobacteria</taxon>
        <taxon>Rhodobacterales</taxon>
        <taxon>Paracoccaceae</taxon>
        <taxon>Paracoccus</taxon>
    </lineage>
</organism>
<keyword evidence="3" id="KW-1185">Reference proteome</keyword>
<dbReference type="Gene3D" id="3.40.630.30">
    <property type="match status" value="1"/>
</dbReference>
<dbReference type="PROSITE" id="PS51186">
    <property type="entry name" value="GNAT"/>
    <property type="match status" value="1"/>
</dbReference>
<reference evidence="2 3" key="1">
    <citation type="submission" date="2017-07" db="EMBL/GenBank/DDBJ databases">
        <authorList>
            <person name="Sun Z.S."/>
            <person name="Albrecht U."/>
            <person name="Echele G."/>
            <person name="Lee C.C."/>
        </authorList>
    </citation>
    <scope>NUCLEOTIDE SEQUENCE [LARGE SCALE GENOMIC DNA]</scope>
    <source>
        <strain evidence="2 3">DSM 14827</strain>
    </source>
</reference>
<accession>A0A239PT29</accession>
<dbReference type="SUPFAM" id="SSF55729">
    <property type="entry name" value="Acyl-CoA N-acyltransferases (Nat)"/>
    <property type="match status" value="1"/>
</dbReference>